<proteinExistence type="predicted"/>
<dbReference type="AlphaFoldDB" id="A0A482WZN9"/>
<dbReference type="EMBL" id="QKKF02021142">
    <property type="protein sequence ID" value="RZF38943.1"/>
    <property type="molecule type" value="Genomic_DNA"/>
</dbReference>
<keyword evidence="2" id="KW-1185">Reference proteome</keyword>
<gene>
    <name evidence="1" type="ORF">LSTR_LSTR015558</name>
</gene>
<evidence type="ECO:0000313" key="1">
    <source>
        <dbReference type="EMBL" id="RZF38943.1"/>
    </source>
</evidence>
<reference evidence="1 2" key="1">
    <citation type="journal article" date="2017" name="Gigascience">
        <title>Genome sequence of the small brown planthopper, Laodelphax striatellus.</title>
        <authorList>
            <person name="Zhu J."/>
            <person name="Jiang F."/>
            <person name="Wang X."/>
            <person name="Yang P."/>
            <person name="Bao Y."/>
            <person name="Zhao W."/>
            <person name="Wang W."/>
            <person name="Lu H."/>
            <person name="Wang Q."/>
            <person name="Cui N."/>
            <person name="Li J."/>
            <person name="Chen X."/>
            <person name="Luo L."/>
            <person name="Yu J."/>
            <person name="Kang L."/>
            <person name="Cui F."/>
        </authorList>
    </citation>
    <scope>NUCLEOTIDE SEQUENCE [LARGE SCALE GENOMIC DNA]</scope>
    <source>
        <strain evidence="1">Lst14</strain>
    </source>
</reference>
<protein>
    <submittedName>
        <fullName evidence="1">Uncharacterized protein</fullName>
    </submittedName>
</protein>
<dbReference type="InParanoid" id="A0A482WZN9"/>
<organism evidence="1 2">
    <name type="scientific">Laodelphax striatellus</name>
    <name type="common">Small brown planthopper</name>
    <name type="synonym">Delphax striatella</name>
    <dbReference type="NCBI Taxonomy" id="195883"/>
    <lineage>
        <taxon>Eukaryota</taxon>
        <taxon>Metazoa</taxon>
        <taxon>Ecdysozoa</taxon>
        <taxon>Arthropoda</taxon>
        <taxon>Hexapoda</taxon>
        <taxon>Insecta</taxon>
        <taxon>Pterygota</taxon>
        <taxon>Neoptera</taxon>
        <taxon>Paraneoptera</taxon>
        <taxon>Hemiptera</taxon>
        <taxon>Auchenorrhyncha</taxon>
        <taxon>Fulgoroidea</taxon>
        <taxon>Delphacidae</taxon>
        <taxon>Criomorphinae</taxon>
        <taxon>Laodelphax</taxon>
    </lineage>
</organism>
<name>A0A482WZN9_LAOST</name>
<dbReference type="Proteomes" id="UP000291343">
    <property type="component" value="Unassembled WGS sequence"/>
</dbReference>
<sequence>MDWRTEGPGGGCSEDMDGSKIRVPELGAISGVLESSDKFRPSIGRGWASLAEFAAIRTATSRTIECWRKNNESVVWNSRARGIEHLERTIEHLKGQTATVVHLQQEHVTVTRQLSRQAREKYRTNWTTGN</sequence>
<comment type="caution">
    <text evidence="1">The sequence shown here is derived from an EMBL/GenBank/DDBJ whole genome shotgun (WGS) entry which is preliminary data.</text>
</comment>
<evidence type="ECO:0000313" key="2">
    <source>
        <dbReference type="Proteomes" id="UP000291343"/>
    </source>
</evidence>
<accession>A0A482WZN9</accession>